<evidence type="ECO:0000313" key="3">
    <source>
        <dbReference type="Proteomes" id="UP000184387"/>
    </source>
</evidence>
<dbReference type="STRING" id="198092.SAMN02745194_03675"/>
<dbReference type="EMBL" id="FQZF01000024">
    <property type="protein sequence ID" value="SHJ89874.1"/>
    <property type="molecule type" value="Genomic_DNA"/>
</dbReference>
<evidence type="ECO:0000313" key="2">
    <source>
        <dbReference type="EMBL" id="SHJ89874.1"/>
    </source>
</evidence>
<dbReference type="OrthoDB" id="6638528at2"/>
<reference evidence="2 3" key="1">
    <citation type="submission" date="2016-11" db="EMBL/GenBank/DDBJ databases">
        <authorList>
            <person name="Jaros S."/>
            <person name="Januszkiewicz K."/>
            <person name="Wedrychowicz H."/>
        </authorList>
    </citation>
    <scope>NUCLEOTIDE SEQUENCE [LARGE SCALE GENOMIC DNA]</scope>
    <source>
        <strain evidence="2 3">DSM 14916</strain>
    </source>
</reference>
<keyword evidence="1" id="KW-0812">Transmembrane</keyword>
<name>A0A1M6N2H4_9PROT</name>
<keyword evidence="3" id="KW-1185">Reference proteome</keyword>
<dbReference type="RefSeq" id="WP_073137400.1">
    <property type="nucleotide sequence ID" value="NZ_FQZF01000024.1"/>
</dbReference>
<keyword evidence="1" id="KW-0472">Membrane</keyword>
<accession>A0A1M6N2H4</accession>
<proteinExistence type="predicted"/>
<organism evidence="2 3">
    <name type="scientific">Muricoccus roseus</name>
    <dbReference type="NCBI Taxonomy" id="198092"/>
    <lineage>
        <taxon>Bacteria</taxon>
        <taxon>Pseudomonadati</taxon>
        <taxon>Pseudomonadota</taxon>
        <taxon>Alphaproteobacteria</taxon>
        <taxon>Acetobacterales</taxon>
        <taxon>Roseomonadaceae</taxon>
        <taxon>Muricoccus</taxon>
    </lineage>
</organism>
<dbReference type="Proteomes" id="UP000184387">
    <property type="component" value="Unassembled WGS sequence"/>
</dbReference>
<evidence type="ECO:0000256" key="1">
    <source>
        <dbReference type="SAM" id="Phobius"/>
    </source>
</evidence>
<dbReference type="AlphaFoldDB" id="A0A1M6N2H4"/>
<protein>
    <recommendedName>
        <fullName evidence="4">YcxB-like protein</fullName>
    </recommendedName>
</protein>
<feature type="transmembrane region" description="Helical" evidence="1">
    <location>
        <begin position="87"/>
        <end position="108"/>
    </location>
</feature>
<feature type="transmembrane region" description="Helical" evidence="1">
    <location>
        <begin position="43"/>
        <end position="63"/>
    </location>
</feature>
<gene>
    <name evidence="2" type="ORF">SAMN02745194_03675</name>
</gene>
<sequence>MDAIAGPVRYVLQVPALGPEDYARLQAVLLRGLAPRPSWRRRLAGLVGGGLVGGAIGLLAARWDVTAELWVRSARQGWMLTLDGPGILLAALGVVLATLLSLAMILVARQRRGIRALHAVGGELFGAHELLLGDAGLLWRNVSRTLFVPWSRLTGAMRQGGMLLLFADRISAFWLPEALVAAHPDRAGLEALLRRHAALP</sequence>
<evidence type="ECO:0008006" key="4">
    <source>
        <dbReference type="Google" id="ProtNLM"/>
    </source>
</evidence>
<keyword evidence="1" id="KW-1133">Transmembrane helix</keyword>